<comment type="similarity">
    <text evidence="2">Belongs to the class-I fumarase family.</text>
</comment>
<protein>
    <submittedName>
        <fullName evidence="11">Fumarate hydratase, putative (FH)</fullName>
    </submittedName>
</protein>
<evidence type="ECO:0000256" key="3">
    <source>
        <dbReference type="ARBA" id="ARBA00022485"/>
    </source>
</evidence>
<dbReference type="InterPro" id="IPR004647">
    <property type="entry name" value="Fe-S_hydro-lyase_TtdB-typ_cat"/>
</dbReference>
<dbReference type="EMBL" id="FLRD01000058">
    <property type="protein sequence ID" value="SBT33687.1"/>
    <property type="molecule type" value="Genomic_DNA"/>
</dbReference>
<keyword evidence="4" id="KW-0816">Tricarboxylic acid cycle</keyword>
<dbReference type="Proteomes" id="UP000078555">
    <property type="component" value="Unassembled WGS sequence"/>
</dbReference>
<feature type="domain" description="Fe-S hydro-lyase tartrate dehydratase alpha-type catalytic" evidence="9">
    <location>
        <begin position="273"/>
        <end position="559"/>
    </location>
</feature>
<evidence type="ECO:0000313" key="12">
    <source>
        <dbReference type="Proteomes" id="UP000078555"/>
    </source>
</evidence>
<dbReference type="PANTHER" id="PTHR30389:SF0">
    <property type="entry name" value="FUMARATE HYDRATASE CLASS I, AEROBIC"/>
    <property type="match status" value="1"/>
</dbReference>
<evidence type="ECO:0000259" key="9">
    <source>
        <dbReference type="Pfam" id="PF05681"/>
    </source>
</evidence>
<comment type="pathway">
    <text evidence="1">Carbohydrate metabolism; tricarboxylic acid cycle; (S)-malate from fumarate: step 1/1.</text>
</comment>
<dbReference type="Pfam" id="PF05681">
    <property type="entry name" value="Fumerase"/>
    <property type="match status" value="1"/>
</dbReference>
<keyword evidence="5" id="KW-0479">Metal-binding</keyword>
<evidence type="ECO:0000256" key="8">
    <source>
        <dbReference type="ARBA" id="ARBA00023239"/>
    </source>
</evidence>
<dbReference type="Gene3D" id="3.20.130.10">
    <property type="entry name" value="Fe-S hydro-lyase, tartrate dehydratase beta-type, catalytic domain"/>
    <property type="match status" value="1"/>
</dbReference>
<dbReference type="InterPro" id="IPR004646">
    <property type="entry name" value="Fe-S_hydro-lyase_TtdA-typ_cat"/>
</dbReference>
<name>A0A1A8YQ04_PLAOA</name>
<keyword evidence="7" id="KW-0411">Iron-sulfur</keyword>
<dbReference type="GO" id="GO:0051539">
    <property type="term" value="F:4 iron, 4 sulfur cluster binding"/>
    <property type="evidence" value="ECO:0007669"/>
    <property type="project" value="UniProtKB-KW"/>
</dbReference>
<feature type="domain" description="Fe-S hydro-lyase tartrate dehydratase beta-type catalytic" evidence="10">
    <location>
        <begin position="566"/>
        <end position="774"/>
    </location>
</feature>
<gene>
    <name evidence="11" type="ORF">POVWA1_018450</name>
</gene>
<evidence type="ECO:0000256" key="5">
    <source>
        <dbReference type="ARBA" id="ARBA00022723"/>
    </source>
</evidence>
<reference evidence="12" key="1">
    <citation type="submission" date="2016-05" db="EMBL/GenBank/DDBJ databases">
        <authorList>
            <person name="Naeem Raeece"/>
        </authorList>
    </citation>
    <scope>NUCLEOTIDE SEQUENCE [LARGE SCALE GENOMIC DNA]</scope>
</reference>
<evidence type="ECO:0000313" key="11">
    <source>
        <dbReference type="EMBL" id="SBT33687.1"/>
    </source>
</evidence>
<evidence type="ECO:0000256" key="4">
    <source>
        <dbReference type="ARBA" id="ARBA00022532"/>
    </source>
</evidence>
<dbReference type="PANTHER" id="PTHR30389">
    <property type="entry name" value="FUMARATE HYDRATASE-RELATED"/>
    <property type="match status" value="1"/>
</dbReference>
<dbReference type="GO" id="GO:0006099">
    <property type="term" value="P:tricarboxylic acid cycle"/>
    <property type="evidence" value="ECO:0007669"/>
    <property type="project" value="UniProtKB-KW"/>
</dbReference>
<evidence type="ECO:0000256" key="6">
    <source>
        <dbReference type="ARBA" id="ARBA00023004"/>
    </source>
</evidence>
<sequence length="777" mass="88188">MHKEQCRSMSRLKTSCLTFPRGANFSERRRKGKWHANAHLGACIMHVRIGGNIICFPLFSAFFAATPKPLHKAATQSGYTRTPHKAATQGRHTKLLHKAATQSRHTKLLHKAATQSHHTKLLHKAATQSCLLRVGKMLNFIKVPRIFRCGMGSEKNPLRNGIARWRDDLLWRGTRGRASVSTARNFLDILEFEEEVEETEYRRIDELSKYVEIIKMKDTPLSESKYYGYDFEKEENFFDKDGNIRISSENVREFGKNGVKEYIHIPPFVLTKLCEYAFKEILFFLNKKHLKQLQNIIRDKNASNNDKYVAMTLIKNAVISSEQHLPGCQDTGTAIILGKKDEEIITTYEHKYLNLGVYNAYKNNNFRYSQLSPLDMFNEVNTKNNLPCQVEIYNTVKKGNKLYRENKEGPKYELIFIAKGGGSANKTFLFQQTKSILNEEKLYNFLLEKIKEIGTSACPPYHLAIVIGGLSAEMNLKMVKLASCRYIDNIRKEGSIFGKAFRDIKSENIILERAQSLGIGAQFGGKYFLHDVRVIRLPRHSASCPIGIGVSCSADRQIKCYINKNGVYMENLEHEPIKYLPEITLNDLHKNEGVPINLNNGMDKIIECISSYPVSTLLLLTGKLIVARDTAHKKIVEQYLHENIPIPDYFKDYPIYYAGPAKTPNNYTSGSFGPTTAGRMDAYVEILMKNKASLISLAKGNRSSIVRNSCKKYNGFYLGSIGGPGAILAKNNIQNVQVIDFPELGMEAVHLIDVVDFPAFIVIDNKGNDFYNQWIPS</sequence>
<dbReference type="InterPro" id="IPR036660">
    <property type="entry name" value="Fe-S_hydroAse_TtdB_cat_sf"/>
</dbReference>
<keyword evidence="6" id="KW-0408">Iron</keyword>
<keyword evidence="3" id="KW-0004">4Fe-4S</keyword>
<keyword evidence="12" id="KW-1185">Reference proteome</keyword>
<proteinExistence type="inferred from homology"/>
<dbReference type="GO" id="GO:0016836">
    <property type="term" value="F:hydro-lyase activity"/>
    <property type="evidence" value="ECO:0007669"/>
    <property type="project" value="InterPro"/>
</dbReference>
<evidence type="ECO:0000256" key="1">
    <source>
        <dbReference type="ARBA" id="ARBA00004859"/>
    </source>
</evidence>
<evidence type="ECO:0000259" key="10">
    <source>
        <dbReference type="Pfam" id="PF05683"/>
    </source>
</evidence>
<dbReference type="GO" id="GO:0046872">
    <property type="term" value="F:metal ion binding"/>
    <property type="evidence" value="ECO:0007669"/>
    <property type="project" value="UniProtKB-KW"/>
</dbReference>
<dbReference type="NCBIfam" id="TIGR00723">
    <property type="entry name" value="ttdB_fumA_fumB"/>
    <property type="match status" value="1"/>
</dbReference>
<keyword evidence="8" id="KW-0456">Lyase</keyword>
<dbReference type="AlphaFoldDB" id="A0A1A8YQ04"/>
<evidence type="ECO:0000256" key="2">
    <source>
        <dbReference type="ARBA" id="ARBA00008876"/>
    </source>
</evidence>
<dbReference type="InterPro" id="IPR051208">
    <property type="entry name" value="Class-I_Fumarase/Tartrate_DH"/>
</dbReference>
<organism evidence="11 12">
    <name type="scientific">Plasmodium ovale wallikeri</name>
    <dbReference type="NCBI Taxonomy" id="864142"/>
    <lineage>
        <taxon>Eukaryota</taxon>
        <taxon>Sar</taxon>
        <taxon>Alveolata</taxon>
        <taxon>Apicomplexa</taxon>
        <taxon>Aconoidasida</taxon>
        <taxon>Haemosporida</taxon>
        <taxon>Plasmodiidae</taxon>
        <taxon>Plasmodium</taxon>
        <taxon>Plasmodium (Plasmodium)</taxon>
    </lineage>
</organism>
<evidence type="ECO:0000256" key="7">
    <source>
        <dbReference type="ARBA" id="ARBA00023014"/>
    </source>
</evidence>
<dbReference type="SUPFAM" id="SSF117457">
    <property type="entry name" value="FumA C-terminal domain-like"/>
    <property type="match status" value="2"/>
</dbReference>
<accession>A0A1A8YQ04</accession>
<dbReference type="Pfam" id="PF05683">
    <property type="entry name" value="Fumerase_C"/>
    <property type="match status" value="1"/>
</dbReference>